<reference evidence="2 3" key="1">
    <citation type="submission" date="2021-06" db="EMBL/GenBank/DDBJ databases">
        <title>Caerostris extrusa draft genome.</title>
        <authorList>
            <person name="Kono N."/>
            <person name="Arakawa K."/>
        </authorList>
    </citation>
    <scope>NUCLEOTIDE SEQUENCE [LARGE SCALE GENOMIC DNA]</scope>
</reference>
<name>A0AAV4Q9B4_CAEEX</name>
<dbReference type="EMBL" id="BPLR01005918">
    <property type="protein sequence ID" value="GIY06045.1"/>
    <property type="molecule type" value="Genomic_DNA"/>
</dbReference>
<sequence length="111" mass="12795">MTPNPTHRRKESQVGRSVLPICLFFSMFIDDNGTQYKNFFGIFHGSSQQTHKSRASRLHLKQSSPHDRRKEYCSRINGFLQSGQSMGRPRLRQDGFSSEPPHFFPNGLKVV</sequence>
<proteinExistence type="predicted"/>
<dbReference type="AlphaFoldDB" id="A0AAV4Q9B4"/>
<feature type="region of interest" description="Disordered" evidence="1">
    <location>
        <begin position="81"/>
        <end position="111"/>
    </location>
</feature>
<evidence type="ECO:0000313" key="3">
    <source>
        <dbReference type="Proteomes" id="UP001054945"/>
    </source>
</evidence>
<organism evidence="2 3">
    <name type="scientific">Caerostris extrusa</name>
    <name type="common">Bark spider</name>
    <name type="synonym">Caerostris bankana</name>
    <dbReference type="NCBI Taxonomy" id="172846"/>
    <lineage>
        <taxon>Eukaryota</taxon>
        <taxon>Metazoa</taxon>
        <taxon>Ecdysozoa</taxon>
        <taxon>Arthropoda</taxon>
        <taxon>Chelicerata</taxon>
        <taxon>Arachnida</taxon>
        <taxon>Araneae</taxon>
        <taxon>Araneomorphae</taxon>
        <taxon>Entelegynae</taxon>
        <taxon>Araneoidea</taxon>
        <taxon>Araneidae</taxon>
        <taxon>Caerostris</taxon>
    </lineage>
</organism>
<evidence type="ECO:0000313" key="2">
    <source>
        <dbReference type="EMBL" id="GIY06045.1"/>
    </source>
</evidence>
<gene>
    <name evidence="2" type="ORF">CEXT_372241</name>
</gene>
<dbReference type="Proteomes" id="UP001054945">
    <property type="component" value="Unassembled WGS sequence"/>
</dbReference>
<accession>A0AAV4Q9B4</accession>
<protein>
    <submittedName>
        <fullName evidence="2">Uncharacterized protein</fullName>
    </submittedName>
</protein>
<evidence type="ECO:0000256" key="1">
    <source>
        <dbReference type="SAM" id="MobiDB-lite"/>
    </source>
</evidence>
<comment type="caution">
    <text evidence="2">The sequence shown here is derived from an EMBL/GenBank/DDBJ whole genome shotgun (WGS) entry which is preliminary data.</text>
</comment>
<keyword evidence="3" id="KW-1185">Reference proteome</keyword>